<dbReference type="SMART" id="SM00864">
    <property type="entry name" value="Tubulin"/>
    <property type="match status" value="1"/>
</dbReference>
<evidence type="ECO:0000259" key="9">
    <source>
        <dbReference type="SMART" id="SM00864"/>
    </source>
</evidence>
<keyword evidence="5 7" id="KW-0717">Septation</keyword>
<evidence type="ECO:0000256" key="1">
    <source>
        <dbReference type="ARBA" id="ARBA00009690"/>
    </source>
</evidence>
<dbReference type="InterPro" id="IPR045061">
    <property type="entry name" value="FtsZ/CetZ"/>
</dbReference>
<gene>
    <name evidence="5 11" type="primary">ftsZ</name>
    <name evidence="11" type="ORF">G4223_14045</name>
</gene>
<dbReference type="InterPro" id="IPR037103">
    <property type="entry name" value="Tubulin/FtsZ-like_C"/>
</dbReference>
<sequence length="556" mass="59102">MLTFLPGAPAELKPKITVVGVGGAGGNAVNNMISSKLEGVEFIVANTDAQAIAQSRTERRVQLGTVVTQGLGAGSRPDIGRAAAEESLEEIIAQITGANMVFITAGMGGGTGSGAAPVIAQAAREQNILTVGVVTKPFHFEGAHRMRTAEAAIEELSQYVDTLIIIPNQNLFRIATERTTFADAFKMADDVLYSGVRGVTDLMVMPGLINLDFADIRTVMSEMGKAMMGTGEAEGDKRAIAAAEAAISNPLLDDTSMKGAKGVLINITGGLDMTLFEVDEAANRIRDEVDPDANIIFGSTFDEKLNGKMRVSVVATGIASEAAAQPKPTVISLAPQQASPAQMRTAPAQQPAFRPSVVSSQAAPAPEPAVARVKTAPMSSAATMQAVAFETSVDAVEQEQPATRAEMRVERPEPAYQPEMRMEQPQPRAAAQVREEMPVREQLRVDPDMAPLPSHQPDMASLTRAVSDIADSHHPSHQAPHARHAEQEPRRMGGLFDLLRRPARQPAQHEPVQPAAPAQQAAPQQAQPRMASRGEPATARSAEDLDIPAFLRRQAN</sequence>
<feature type="compositionally biased region" description="Low complexity" evidence="8">
    <location>
        <begin position="505"/>
        <end position="528"/>
    </location>
</feature>
<comment type="subcellular location">
    <subcellularLocation>
        <location evidence="5">Cytoplasm</location>
    </subcellularLocation>
    <text evidence="5">Assembles at midcell at the inner surface of the cytoplasmic membrane.</text>
</comment>
<name>A0A7C9V058_9PROT</name>
<feature type="domain" description="Tubulin/FtsZ GTPase" evidence="9">
    <location>
        <begin position="15"/>
        <end position="207"/>
    </location>
</feature>
<evidence type="ECO:0000256" key="8">
    <source>
        <dbReference type="SAM" id="MobiDB-lite"/>
    </source>
</evidence>
<evidence type="ECO:0000256" key="5">
    <source>
        <dbReference type="HAMAP-Rule" id="MF_00909"/>
    </source>
</evidence>
<dbReference type="HAMAP" id="MF_00909">
    <property type="entry name" value="FtsZ"/>
    <property type="match status" value="1"/>
</dbReference>
<dbReference type="GO" id="GO:0000917">
    <property type="term" value="P:division septum assembly"/>
    <property type="evidence" value="ECO:0007669"/>
    <property type="project" value="UniProtKB-KW"/>
</dbReference>
<feature type="binding site" evidence="5">
    <location>
        <position position="141"/>
    </location>
    <ligand>
        <name>GTP</name>
        <dbReference type="ChEBI" id="CHEBI:37565"/>
    </ligand>
</feature>
<dbReference type="FunFam" id="3.30.1330.20:FF:000011">
    <property type="entry name" value="Cell division protein FtsZ"/>
    <property type="match status" value="1"/>
</dbReference>
<dbReference type="SMART" id="SM00865">
    <property type="entry name" value="Tubulin_C"/>
    <property type="match status" value="1"/>
</dbReference>
<dbReference type="CDD" id="cd02201">
    <property type="entry name" value="FtsZ_type1"/>
    <property type="match status" value="1"/>
</dbReference>
<dbReference type="PANTHER" id="PTHR30314">
    <property type="entry name" value="CELL DIVISION PROTEIN FTSZ-RELATED"/>
    <property type="match status" value="1"/>
</dbReference>
<keyword evidence="2 5" id="KW-0963">Cytoplasm</keyword>
<evidence type="ECO:0000256" key="2">
    <source>
        <dbReference type="ARBA" id="ARBA00022490"/>
    </source>
</evidence>
<dbReference type="Pfam" id="PF12327">
    <property type="entry name" value="FtsZ_C"/>
    <property type="match status" value="1"/>
</dbReference>
<protein>
    <recommendedName>
        <fullName evidence="5 6">Cell division protein FtsZ</fullName>
    </recommendedName>
</protein>
<evidence type="ECO:0000256" key="4">
    <source>
        <dbReference type="ARBA" id="ARBA00023134"/>
    </source>
</evidence>
<feature type="binding site" evidence="5">
    <location>
        <position position="145"/>
    </location>
    <ligand>
        <name>GTP</name>
        <dbReference type="ChEBI" id="CHEBI:37565"/>
    </ligand>
</feature>
<dbReference type="InterPro" id="IPR036525">
    <property type="entry name" value="Tubulin/FtsZ_GTPase_sf"/>
</dbReference>
<dbReference type="Proteomes" id="UP000480684">
    <property type="component" value="Unassembled WGS sequence"/>
</dbReference>
<dbReference type="Pfam" id="PF00091">
    <property type="entry name" value="Tubulin"/>
    <property type="match status" value="1"/>
</dbReference>
<dbReference type="AlphaFoldDB" id="A0A7C9V058"/>
<dbReference type="EMBL" id="JAAIYP010000039">
    <property type="protein sequence ID" value="NFV81235.1"/>
    <property type="molecule type" value="Genomic_DNA"/>
</dbReference>
<dbReference type="InterPro" id="IPR024757">
    <property type="entry name" value="FtsZ_C"/>
</dbReference>
<keyword evidence="12" id="KW-1185">Reference proteome</keyword>
<evidence type="ECO:0000313" key="11">
    <source>
        <dbReference type="EMBL" id="NFV81235.1"/>
    </source>
</evidence>
<dbReference type="PROSITE" id="PS00227">
    <property type="entry name" value="TUBULIN"/>
    <property type="match status" value="1"/>
</dbReference>
<comment type="similarity">
    <text evidence="1 5 7">Belongs to the FtsZ family.</text>
</comment>
<keyword evidence="3 5" id="KW-0547">Nucleotide-binding</keyword>
<comment type="caution">
    <text evidence="11">The sequence shown here is derived from an EMBL/GenBank/DDBJ whole genome shotgun (WGS) entry which is preliminary data.</text>
</comment>
<dbReference type="InterPro" id="IPR008280">
    <property type="entry name" value="Tub_FtsZ_C"/>
</dbReference>
<dbReference type="SUPFAM" id="SSF52490">
    <property type="entry name" value="Tubulin nucleotide-binding domain-like"/>
    <property type="match status" value="1"/>
</dbReference>
<evidence type="ECO:0000256" key="6">
    <source>
        <dbReference type="NCBIfam" id="TIGR00065"/>
    </source>
</evidence>
<comment type="subunit">
    <text evidence="5">Homodimer. Polymerizes to form a dynamic ring structure in a strictly GTP-dependent manner. Interacts directly with several other division proteins.</text>
</comment>
<dbReference type="FunFam" id="3.40.50.1440:FF:000001">
    <property type="entry name" value="Cell division protein FtsZ"/>
    <property type="match status" value="1"/>
</dbReference>
<dbReference type="InterPro" id="IPR018316">
    <property type="entry name" value="Tubulin/FtsZ_2-layer-sand-dom"/>
</dbReference>
<dbReference type="GO" id="GO:0007017">
    <property type="term" value="P:microtubule-based process"/>
    <property type="evidence" value="ECO:0007669"/>
    <property type="project" value="InterPro"/>
</dbReference>
<dbReference type="GO" id="GO:0003924">
    <property type="term" value="F:GTPase activity"/>
    <property type="evidence" value="ECO:0007669"/>
    <property type="project" value="UniProtKB-UniRule"/>
</dbReference>
<dbReference type="GO" id="GO:0005737">
    <property type="term" value="C:cytoplasm"/>
    <property type="evidence" value="ECO:0007669"/>
    <property type="project" value="UniProtKB-SubCell"/>
</dbReference>
<evidence type="ECO:0000256" key="3">
    <source>
        <dbReference type="ARBA" id="ARBA00022741"/>
    </source>
</evidence>
<evidence type="ECO:0000256" key="7">
    <source>
        <dbReference type="RuleBase" id="RU000631"/>
    </source>
</evidence>
<dbReference type="InterPro" id="IPR020805">
    <property type="entry name" value="Cell_div_FtsZ_CS"/>
</dbReference>
<accession>A0A7C9V058</accession>
<feature type="region of interest" description="Disordered" evidence="8">
    <location>
        <begin position="499"/>
        <end position="556"/>
    </location>
</feature>
<dbReference type="SUPFAM" id="SSF55307">
    <property type="entry name" value="Tubulin C-terminal domain-like"/>
    <property type="match status" value="1"/>
</dbReference>
<feature type="binding site" evidence="5">
    <location>
        <begin position="110"/>
        <end position="112"/>
    </location>
    <ligand>
        <name>GTP</name>
        <dbReference type="ChEBI" id="CHEBI:37565"/>
    </ligand>
</feature>
<dbReference type="GO" id="GO:0051258">
    <property type="term" value="P:protein polymerization"/>
    <property type="evidence" value="ECO:0007669"/>
    <property type="project" value="UniProtKB-UniRule"/>
</dbReference>
<proteinExistence type="inferred from homology"/>
<dbReference type="NCBIfam" id="TIGR00065">
    <property type="entry name" value="ftsZ"/>
    <property type="match status" value="1"/>
</dbReference>
<dbReference type="Gene3D" id="3.40.50.1440">
    <property type="entry name" value="Tubulin/FtsZ, GTPase domain"/>
    <property type="match status" value="1"/>
</dbReference>
<dbReference type="GO" id="GO:0043093">
    <property type="term" value="P:FtsZ-dependent cytokinesis"/>
    <property type="evidence" value="ECO:0007669"/>
    <property type="project" value="UniProtKB-UniRule"/>
</dbReference>
<keyword evidence="5 7" id="KW-0131">Cell cycle</keyword>
<dbReference type="GO" id="GO:0032153">
    <property type="term" value="C:cell division site"/>
    <property type="evidence" value="ECO:0007669"/>
    <property type="project" value="UniProtKB-UniRule"/>
</dbReference>
<organism evidence="11 12">
    <name type="scientific">Magnetospirillum aberrantis SpK</name>
    <dbReference type="NCBI Taxonomy" id="908842"/>
    <lineage>
        <taxon>Bacteria</taxon>
        <taxon>Pseudomonadati</taxon>
        <taxon>Pseudomonadota</taxon>
        <taxon>Alphaproteobacteria</taxon>
        <taxon>Rhodospirillales</taxon>
        <taxon>Rhodospirillaceae</taxon>
        <taxon>Magnetospirillum</taxon>
    </lineage>
</organism>
<dbReference type="PANTHER" id="PTHR30314:SF3">
    <property type="entry name" value="MITOCHONDRIAL DIVISION PROTEIN FSZA"/>
    <property type="match status" value="1"/>
</dbReference>
<dbReference type="GO" id="GO:0005525">
    <property type="term" value="F:GTP binding"/>
    <property type="evidence" value="ECO:0007669"/>
    <property type="project" value="UniProtKB-UniRule"/>
</dbReference>
<evidence type="ECO:0000313" key="12">
    <source>
        <dbReference type="Proteomes" id="UP000480684"/>
    </source>
</evidence>
<dbReference type="GO" id="GO:0005874">
    <property type="term" value="C:microtubule"/>
    <property type="evidence" value="ECO:0007669"/>
    <property type="project" value="InterPro"/>
</dbReference>
<comment type="function">
    <text evidence="5 7">Essential cell division protein that forms a contractile ring structure (Z ring) at the future cell division site. The regulation of the ring assembly controls the timing and the location of cell division. One of the functions of the FtsZ ring is to recruit other cell division proteins to the septum to produce a new cell wall between the dividing cells. Binds GTP and shows GTPase activity.</text>
</comment>
<keyword evidence="5 7" id="KW-0132">Cell division</keyword>
<reference evidence="11 12" key="1">
    <citation type="submission" date="2020-02" db="EMBL/GenBank/DDBJ databases">
        <authorList>
            <person name="Dziuba M."/>
            <person name="Kuznetsov B."/>
            <person name="Mardanov A."/>
            <person name="Ravin N."/>
            <person name="Grouzdev D."/>
        </authorList>
    </citation>
    <scope>NUCLEOTIDE SEQUENCE [LARGE SCALE GENOMIC DNA]</scope>
    <source>
        <strain evidence="11 12">SpK</strain>
    </source>
</reference>
<feature type="binding site" evidence="5">
    <location>
        <position position="189"/>
    </location>
    <ligand>
        <name>GTP</name>
        <dbReference type="ChEBI" id="CHEBI:37565"/>
    </ligand>
</feature>
<feature type="binding site" evidence="5">
    <location>
        <begin position="23"/>
        <end position="27"/>
    </location>
    <ligand>
        <name>GTP</name>
        <dbReference type="ChEBI" id="CHEBI:37565"/>
    </ligand>
</feature>
<dbReference type="Gene3D" id="3.30.1330.20">
    <property type="entry name" value="Tubulin/FtsZ, C-terminal domain"/>
    <property type="match status" value="1"/>
</dbReference>
<dbReference type="InterPro" id="IPR017975">
    <property type="entry name" value="Tubulin_CS"/>
</dbReference>
<evidence type="ECO:0000259" key="10">
    <source>
        <dbReference type="SMART" id="SM00865"/>
    </source>
</evidence>
<dbReference type="InterPro" id="IPR000158">
    <property type="entry name" value="Cell_div_FtsZ"/>
</dbReference>
<dbReference type="RefSeq" id="WP_163680962.1">
    <property type="nucleotide sequence ID" value="NZ_JAAIYP010000039.1"/>
</dbReference>
<dbReference type="PROSITE" id="PS01135">
    <property type="entry name" value="FTSZ_2"/>
    <property type="match status" value="1"/>
</dbReference>
<dbReference type="PRINTS" id="PR00423">
    <property type="entry name" value="CELLDVISFTSZ"/>
</dbReference>
<keyword evidence="4 5" id="KW-0342">GTP-binding</keyword>
<dbReference type="InterPro" id="IPR003008">
    <property type="entry name" value="Tubulin_FtsZ_GTPase"/>
</dbReference>
<feature type="domain" description="Tubulin/FtsZ 2-layer sandwich" evidence="10">
    <location>
        <begin position="209"/>
        <end position="327"/>
    </location>
</feature>